<feature type="region of interest" description="Disordered" evidence="6">
    <location>
        <begin position="208"/>
        <end position="253"/>
    </location>
</feature>
<feature type="compositionally biased region" description="Basic and acidic residues" evidence="6">
    <location>
        <begin position="1"/>
        <end position="15"/>
    </location>
</feature>
<evidence type="ECO:0000256" key="4">
    <source>
        <dbReference type="ARBA" id="ARBA00022989"/>
    </source>
</evidence>
<feature type="transmembrane region" description="Helical" evidence="7">
    <location>
        <begin position="385"/>
        <end position="407"/>
    </location>
</feature>
<evidence type="ECO:0000256" key="5">
    <source>
        <dbReference type="ARBA" id="ARBA00023136"/>
    </source>
</evidence>
<dbReference type="SUPFAM" id="SSF53474">
    <property type="entry name" value="alpha/beta-Hydrolases"/>
    <property type="match status" value="1"/>
</dbReference>
<evidence type="ECO:0000313" key="8">
    <source>
        <dbReference type="EMBL" id="KAK3315257.1"/>
    </source>
</evidence>
<feature type="compositionally biased region" description="Basic and acidic residues" evidence="6">
    <location>
        <begin position="752"/>
        <end position="767"/>
    </location>
</feature>
<feature type="region of interest" description="Disordered" evidence="6">
    <location>
        <begin position="1"/>
        <end position="61"/>
    </location>
</feature>
<keyword evidence="9" id="KW-1185">Reference proteome</keyword>
<comment type="caution">
    <text evidence="8">The sequence shown here is derived from an EMBL/GenBank/DDBJ whole genome shotgun (WGS) entry which is preliminary data.</text>
</comment>
<reference evidence="8" key="2">
    <citation type="submission" date="2023-06" db="EMBL/GenBank/DDBJ databases">
        <authorList>
            <consortium name="Lawrence Berkeley National Laboratory"/>
            <person name="Haridas S."/>
            <person name="Hensen N."/>
            <person name="Bonometti L."/>
            <person name="Westerberg I."/>
            <person name="Brannstrom I.O."/>
            <person name="Guillou S."/>
            <person name="Cros-Aarteil S."/>
            <person name="Calhoun S."/>
            <person name="Kuo A."/>
            <person name="Mondo S."/>
            <person name="Pangilinan J."/>
            <person name="Riley R."/>
            <person name="Labutti K."/>
            <person name="Andreopoulos B."/>
            <person name="Lipzen A."/>
            <person name="Chen C."/>
            <person name="Yanf M."/>
            <person name="Daum C."/>
            <person name="Ng V."/>
            <person name="Clum A."/>
            <person name="Steindorff A."/>
            <person name="Ohm R."/>
            <person name="Martin F."/>
            <person name="Silar P."/>
            <person name="Natvig D."/>
            <person name="Lalanne C."/>
            <person name="Gautier V."/>
            <person name="Ament-Velasquez S.L."/>
            <person name="Kruys A."/>
            <person name="Hutchinson M.I."/>
            <person name="Powell A.J."/>
            <person name="Barry K."/>
            <person name="Miller A.N."/>
            <person name="Grigoriev I.V."/>
            <person name="Debuchy R."/>
            <person name="Gladieux P."/>
            <person name="Thoren M.H."/>
            <person name="Johannesson H."/>
        </authorList>
    </citation>
    <scope>NUCLEOTIDE SEQUENCE</scope>
    <source>
        <strain evidence="8">CBS 118394</strain>
    </source>
</reference>
<gene>
    <name evidence="8" type="ORF">B0H66DRAFT_536126</name>
</gene>
<dbReference type="AlphaFoldDB" id="A0AAE0M142"/>
<feature type="compositionally biased region" description="Polar residues" evidence="6">
    <location>
        <begin position="117"/>
        <end position="142"/>
    </location>
</feature>
<feature type="region of interest" description="Disordered" evidence="6">
    <location>
        <begin position="752"/>
        <end position="777"/>
    </location>
</feature>
<feature type="compositionally biased region" description="Polar residues" evidence="6">
    <location>
        <begin position="24"/>
        <end position="35"/>
    </location>
</feature>
<protein>
    <recommendedName>
        <fullName evidence="10">DUF726-domain-containing protein</fullName>
    </recommendedName>
</protein>
<reference evidence="8" key="1">
    <citation type="journal article" date="2023" name="Mol. Phylogenet. Evol.">
        <title>Genome-scale phylogeny and comparative genomics of the fungal order Sordariales.</title>
        <authorList>
            <person name="Hensen N."/>
            <person name="Bonometti L."/>
            <person name="Westerberg I."/>
            <person name="Brannstrom I.O."/>
            <person name="Guillou S."/>
            <person name="Cros-Aarteil S."/>
            <person name="Calhoun S."/>
            <person name="Haridas S."/>
            <person name="Kuo A."/>
            <person name="Mondo S."/>
            <person name="Pangilinan J."/>
            <person name="Riley R."/>
            <person name="LaButti K."/>
            <person name="Andreopoulos B."/>
            <person name="Lipzen A."/>
            <person name="Chen C."/>
            <person name="Yan M."/>
            <person name="Daum C."/>
            <person name="Ng V."/>
            <person name="Clum A."/>
            <person name="Steindorff A."/>
            <person name="Ohm R.A."/>
            <person name="Martin F."/>
            <person name="Silar P."/>
            <person name="Natvig D.O."/>
            <person name="Lalanne C."/>
            <person name="Gautier V."/>
            <person name="Ament-Velasquez S.L."/>
            <person name="Kruys A."/>
            <person name="Hutchinson M.I."/>
            <person name="Powell A.J."/>
            <person name="Barry K."/>
            <person name="Miller A.N."/>
            <person name="Grigoriev I.V."/>
            <person name="Debuchy R."/>
            <person name="Gladieux P."/>
            <person name="Hiltunen Thoren M."/>
            <person name="Johannesson H."/>
        </authorList>
    </citation>
    <scope>NUCLEOTIDE SEQUENCE</scope>
    <source>
        <strain evidence="8">CBS 118394</strain>
    </source>
</reference>
<feature type="compositionally biased region" description="Basic residues" evidence="6">
    <location>
        <begin position="768"/>
        <end position="777"/>
    </location>
</feature>
<evidence type="ECO:0008006" key="10">
    <source>
        <dbReference type="Google" id="ProtNLM"/>
    </source>
</evidence>
<dbReference type="GO" id="GO:0016020">
    <property type="term" value="C:membrane"/>
    <property type="evidence" value="ECO:0007669"/>
    <property type="project" value="UniProtKB-SubCell"/>
</dbReference>
<feature type="compositionally biased region" description="Polar residues" evidence="6">
    <location>
        <begin position="211"/>
        <end position="235"/>
    </location>
</feature>
<evidence type="ECO:0000313" key="9">
    <source>
        <dbReference type="Proteomes" id="UP001283341"/>
    </source>
</evidence>
<feature type="compositionally biased region" description="Low complexity" evidence="6">
    <location>
        <begin position="143"/>
        <end position="159"/>
    </location>
</feature>
<dbReference type="InterPro" id="IPR007941">
    <property type="entry name" value="DUF726"/>
</dbReference>
<evidence type="ECO:0000256" key="2">
    <source>
        <dbReference type="ARBA" id="ARBA00009824"/>
    </source>
</evidence>
<evidence type="ECO:0000256" key="1">
    <source>
        <dbReference type="ARBA" id="ARBA00004141"/>
    </source>
</evidence>
<proteinExistence type="inferred from homology"/>
<dbReference type="PANTHER" id="PTHR17920:SF22">
    <property type="entry name" value="DUF726 DOMAIN PROTEIN (AFU_ORTHOLOGUE AFUA_2G12860)"/>
    <property type="match status" value="1"/>
</dbReference>
<accession>A0AAE0M142</accession>
<sequence>MEVLKEMGRPLDPKDPTSPVEPASPTSQHSPTSPDLNCAEMAPGGKQRPNTPKREVDFSTVLTPSEKGELTALVNKATDYIQKQIIQVFDSTGINDTPGPARVSFWSKLPSHLRDLSMSQPQSPGQNRPNTKATAAQKENINPSRPTTGSSSGSVPSGVEAVPGDAIDQEEDALSTPRLQELKKEALQHFKKWQLAVIKRVGDISVKKNADGQNQAGSASGSKRGPSNNNRNRTSAPRAPPSETPDLSLMQHYPPIPTTLSSLPLEKRTLLLHALLLMLLSLEHYSAYSRLLLLHIASSLRLPLRALAEDEVRVAKSLAQLAKDIPTDEVIQKKSEEGKNSRRWKVGLAGIAGAAVIGITGGLAAPLVAAGLGTVLGGIGLGGSVAAGLLGTLAESSLVVGSLFGIYGARASGKAMEQYAKDVDDFAFLPLRGSTGEDSEIGKIETNSRRLRVVLAISGWLNDETDVTNPWRALGRQSEVYAVRWETESLLKMGTALDTVLRSTAWSMAKKEIIARTSEPSSKRSRFKVSKTTNKAPVFASLFEALWPIGLLRISKIIDNPWSVGMVRADKAGVVLADIIMNKGQGERGVTLIGFSLGARVIYTCLMTLAERRVFGLVENVVMMGTPAPSGAHAWCAMKSVVAGRLVNVYSENDYILAFLYRTSSIQYGVAGLERIEGIDGVENVDVSAKVSGHLRYRFLVGSILQHIGWEDIDPGQVNLDELALAQMEEKNREREKKRDAVELASENKKLEEEVAKEKKNEQEAIRTRARKNRGKK</sequence>
<organism evidence="8 9">
    <name type="scientific">Apodospora peruviana</name>
    <dbReference type="NCBI Taxonomy" id="516989"/>
    <lineage>
        <taxon>Eukaryota</taxon>
        <taxon>Fungi</taxon>
        <taxon>Dikarya</taxon>
        <taxon>Ascomycota</taxon>
        <taxon>Pezizomycotina</taxon>
        <taxon>Sordariomycetes</taxon>
        <taxon>Sordariomycetidae</taxon>
        <taxon>Sordariales</taxon>
        <taxon>Lasiosphaeriaceae</taxon>
        <taxon>Apodospora</taxon>
    </lineage>
</organism>
<keyword evidence="4 7" id="KW-1133">Transmembrane helix</keyword>
<feature type="transmembrane region" description="Helical" evidence="7">
    <location>
        <begin position="346"/>
        <end position="379"/>
    </location>
</feature>
<dbReference type="Pfam" id="PF05277">
    <property type="entry name" value="DUF726"/>
    <property type="match status" value="1"/>
</dbReference>
<keyword evidence="3 7" id="KW-0812">Transmembrane</keyword>
<evidence type="ECO:0000256" key="3">
    <source>
        <dbReference type="ARBA" id="ARBA00022692"/>
    </source>
</evidence>
<keyword evidence="5 7" id="KW-0472">Membrane</keyword>
<evidence type="ECO:0000256" key="6">
    <source>
        <dbReference type="SAM" id="MobiDB-lite"/>
    </source>
</evidence>
<dbReference type="InterPro" id="IPR029058">
    <property type="entry name" value="AB_hydrolase_fold"/>
</dbReference>
<dbReference type="CDD" id="cd22249">
    <property type="entry name" value="UDM1_RNF168_RNF169-like"/>
    <property type="match status" value="1"/>
</dbReference>
<dbReference type="PANTHER" id="PTHR17920">
    <property type="entry name" value="TRANSMEMBRANE AND COILED-COIL DOMAIN-CONTAINING PROTEIN 4 TMCO4"/>
    <property type="match status" value="1"/>
</dbReference>
<dbReference type="EMBL" id="JAUEDM010000006">
    <property type="protein sequence ID" value="KAK3315257.1"/>
    <property type="molecule type" value="Genomic_DNA"/>
</dbReference>
<comment type="subcellular location">
    <subcellularLocation>
        <location evidence="1">Membrane</location>
        <topology evidence="1">Multi-pass membrane protein</topology>
    </subcellularLocation>
</comment>
<feature type="region of interest" description="Disordered" evidence="6">
    <location>
        <begin position="115"/>
        <end position="162"/>
    </location>
</feature>
<dbReference type="Proteomes" id="UP001283341">
    <property type="component" value="Unassembled WGS sequence"/>
</dbReference>
<comment type="similarity">
    <text evidence="2">Belongs to the TMCO4 family.</text>
</comment>
<name>A0AAE0M142_9PEZI</name>
<evidence type="ECO:0000256" key="7">
    <source>
        <dbReference type="SAM" id="Phobius"/>
    </source>
</evidence>